<evidence type="ECO:0000256" key="3">
    <source>
        <dbReference type="ARBA" id="ARBA00022857"/>
    </source>
</evidence>
<dbReference type="InterPro" id="IPR011342">
    <property type="entry name" value="Shikimate_DH"/>
</dbReference>
<evidence type="ECO:0000313" key="10">
    <source>
        <dbReference type="EMBL" id="KAK9908414.1"/>
    </source>
</evidence>
<dbReference type="NCBIfam" id="TIGR01093">
    <property type="entry name" value="aroD"/>
    <property type="match status" value="1"/>
</dbReference>
<evidence type="ECO:0000259" key="9">
    <source>
        <dbReference type="Pfam" id="PF18317"/>
    </source>
</evidence>
<keyword evidence="4" id="KW-0560">Oxidoreductase</keyword>
<evidence type="ECO:0000259" key="7">
    <source>
        <dbReference type="Pfam" id="PF01488"/>
    </source>
</evidence>
<dbReference type="SUPFAM" id="SSF51735">
    <property type="entry name" value="NAD(P)-binding Rossmann-fold domains"/>
    <property type="match status" value="1"/>
</dbReference>
<evidence type="ECO:0000256" key="1">
    <source>
        <dbReference type="ARBA" id="ARBA00012962"/>
    </source>
</evidence>
<dbReference type="InterPro" id="IPR046346">
    <property type="entry name" value="Aminoacid_DH-like_N_sf"/>
</dbReference>
<gene>
    <name evidence="10" type="ORF">WJX75_007535</name>
</gene>
<dbReference type="InterPro" id="IPR036291">
    <property type="entry name" value="NAD(P)-bd_dom_sf"/>
</dbReference>
<keyword evidence="5" id="KW-0057">Aromatic amino acid biosynthesis</keyword>
<evidence type="ECO:0000313" key="11">
    <source>
        <dbReference type="Proteomes" id="UP001491310"/>
    </source>
</evidence>
<dbReference type="Pfam" id="PF08501">
    <property type="entry name" value="Shikimate_dh_N"/>
    <property type="match status" value="1"/>
</dbReference>
<dbReference type="InterPro" id="IPR006151">
    <property type="entry name" value="Shikm_DH/Glu-tRNA_Rdtase"/>
</dbReference>
<dbReference type="Pfam" id="PF01487">
    <property type="entry name" value="DHquinase_I"/>
    <property type="match status" value="1"/>
</dbReference>
<feature type="domain" description="Shikimate dehydrogenase substrate binding N-terminal" evidence="8">
    <location>
        <begin position="264"/>
        <end position="342"/>
    </location>
</feature>
<dbReference type="PANTHER" id="PTHR21089">
    <property type="entry name" value="SHIKIMATE DEHYDROGENASE"/>
    <property type="match status" value="1"/>
</dbReference>
<comment type="caution">
    <text evidence="10">The sequence shown here is derived from an EMBL/GenBank/DDBJ whole genome shotgun (WGS) entry which is preliminary data.</text>
</comment>
<dbReference type="SUPFAM" id="SSF53223">
    <property type="entry name" value="Aminoacid dehydrogenase-like, N-terminal domain"/>
    <property type="match status" value="1"/>
</dbReference>
<proteinExistence type="inferred from homology"/>
<dbReference type="HAMAP" id="MF_00214">
    <property type="entry name" value="AroD"/>
    <property type="match status" value="1"/>
</dbReference>
<dbReference type="SUPFAM" id="SSF51569">
    <property type="entry name" value="Aldolase"/>
    <property type="match status" value="1"/>
</dbReference>
<dbReference type="Proteomes" id="UP001491310">
    <property type="component" value="Unassembled WGS sequence"/>
</dbReference>
<accession>A0ABR2YN69</accession>
<dbReference type="EC" id="1.1.1.25" evidence="1"/>
<reference evidence="10 11" key="1">
    <citation type="journal article" date="2024" name="Nat. Commun.">
        <title>Phylogenomics reveals the evolutionary origins of lichenization in chlorophyte algae.</title>
        <authorList>
            <person name="Puginier C."/>
            <person name="Libourel C."/>
            <person name="Otte J."/>
            <person name="Skaloud P."/>
            <person name="Haon M."/>
            <person name="Grisel S."/>
            <person name="Petersen M."/>
            <person name="Berrin J.G."/>
            <person name="Delaux P.M."/>
            <person name="Dal Grande F."/>
            <person name="Keller J."/>
        </authorList>
    </citation>
    <scope>NUCLEOTIDE SEQUENCE [LARGE SCALE GENOMIC DNA]</scope>
    <source>
        <strain evidence="10 11">SAG 216-7</strain>
    </source>
</reference>
<evidence type="ECO:0000256" key="4">
    <source>
        <dbReference type="ARBA" id="ARBA00023002"/>
    </source>
</evidence>
<keyword evidence="2" id="KW-0028">Amino-acid biosynthesis</keyword>
<dbReference type="Gene3D" id="3.20.20.70">
    <property type="entry name" value="Aldolase class I"/>
    <property type="match status" value="1"/>
</dbReference>
<sequence>MGAATLTAAESSPPVTSEEGFTDGTLICTSVTAETVDAAISEINEAADLGATIVELRIDFLKDIDLSHPAPTLTSLLKACEAANVPALVTFRPAWEGGQYTGTEPERLAALKCAAAVGAQFIDVEHLAAKAFFASEGQVPPNTKVILSHHDYKETPSDTLLEAEVQEMFDAGADIAKIATTALRIEDSARMLALPGKSSGPVIALAMGEKGLPSRLLAPKFGGFLTFGALSPSKASAPGQPTVSELCQLYRLQCQSAATQVYGIVGNPVSHSRSPALHNAALAAAGLDAVYVPLLVDELSPFLHAFPSFSGFSVTVPHKLAALECAEEADPVAARIGAANTLVRQPGGGLRAFNTDWSAAISAVEAALGGGSALKGKRVIVVGAGGAGRALAFGAVERGAKVLVCNRTKEKADALAEALGSMAEAVEYADVAAGKVAGDVLMNSTSIGMHPAEEETPVSAEALSGYAVVFDAVYTPLQTRLLKEAGEKGCVTVSGLEMFVGQAAEQFGLFTGKTAPLGLMRQATLDSMHAA</sequence>
<keyword evidence="11" id="KW-1185">Reference proteome</keyword>
<name>A0ABR2YN69_9CHLO</name>
<dbReference type="Gene3D" id="3.40.50.10860">
    <property type="entry name" value="Leucine Dehydrogenase, chain A, domain 1"/>
    <property type="match status" value="1"/>
</dbReference>
<dbReference type="HAMAP" id="MF_00222">
    <property type="entry name" value="Shikimate_DH_AroE"/>
    <property type="match status" value="1"/>
</dbReference>
<dbReference type="Gene3D" id="3.40.50.720">
    <property type="entry name" value="NAD(P)-binding Rossmann-like Domain"/>
    <property type="match status" value="1"/>
</dbReference>
<evidence type="ECO:0000256" key="6">
    <source>
        <dbReference type="SAM" id="MobiDB-lite"/>
    </source>
</evidence>
<evidence type="ECO:0000256" key="5">
    <source>
        <dbReference type="ARBA" id="ARBA00023141"/>
    </source>
</evidence>
<dbReference type="InterPro" id="IPR013785">
    <property type="entry name" value="Aldolase_TIM"/>
</dbReference>
<evidence type="ECO:0000256" key="2">
    <source>
        <dbReference type="ARBA" id="ARBA00022605"/>
    </source>
</evidence>
<dbReference type="InterPro" id="IPR022893">
    <property type="entry name" value="Shikimate_DH_fam"/>
</dbReference>
<protein>
    <recommendedName>
        <fullName evidence="1">shikimate dehydrogenase (NADP(+))</fullName>
        <ecNumber evidence="1">1.1.1.25</ecNumber>
    </recommendedName>
</protein>
<evidence type="ECO:0000259" key="8">
    <source>
        <dbReference type="Pfam" id="PF08501"/>
    </source>
</evidence>
<dbReference type="CDD" id="cd01065">
    <property type="entry name" value="NAD_bind_Shikimate_DH"/>
    <property type="match status" value="1"/>
</dbReference>
<organism evidence="10 11">
    <name type="scientific">Coccomyxa subellipsoidea</name>
    <dbReference type="NCBI Taxonomy" id="248742"/>
    <lineage>
        <taxon>Eukaryota</taxon>
        <taxon>Viridiplantae</taxon>
        <taxon>Chlorophyta</taxon>
        <taxon>core chlorophytes</taxon>
        <taxon>Trebouxiophyceae</taxon>
        <taxon>Trebouxiophyceae incertae sedis</taxon>
        <taxon>Coccomyxaceae</taxon>
        <taxon>Coccomyxa</taxon>
    </lineage>
</organism>
<dbReference type="InterPro" id="IPR013708">
    <property type="entry name" value="Shikimate_DH-bd_N"/>
</dbReference>
<dbReference type="InterPro" id="IPR041121">
    <property type="entry name" value="SDH_C"/>
</dbReference>
<feature type="region of interest" description="Disordered" evidence="6">
    <location>
        <begin position="1"/>
        <end position="21"/>
    </location>
</feature>
<dbReference type="InterPro" id="IPR001381">
    <property type="entry name" value="DHquinase_I"/>
</dbReference>
<dbReference type="NCBIfam" id="TIGR00507">
    <property type="entry name" value="aroE"/>
    <property type="match status" value="1"/>
</dbReference>
<dbReference type="PANTHER" id="PTHR21089:SF1">
    <property type="entry name" value="BIFUNCTIONAL 3-DEHYDROQUINATE DEHYDRATASE_SHIKIMATE DEHYDROGENASE, CHLOROPLASTIC"/>
    <property type="match status" value="1"/>
</dbReference>
<keyword evidence="3" id="KW-0521">NADP</keyword>
<feature type="domain" description="Quinate/shikimate 5-dehydrogenase/glutamyl-tRNA reductase" evidence="7">
    <location>
        <begin position="373"/>
        <end position="446"/>
    </location>
</feature>
<feature type="domain" description="SDH C-terminal" evidence="9">
    <location>
        <begin position="495"/>
        <end position="523"/>
    </location>
</feature>
<dbReference type="CDD" id="cd00502">
    <property type="entry name" value="DHQase_I"/>
    <property type="match status" value="1"/>
</dbReference>
<dbReference type="Pfam" id="PF18317">
    <property type="entry name" value="SDH_C"/>
    <property type="match status" value="1"/>
</dbReference>
<dbReference type="EMBL" id="JALJOT010000008">
    <property type="protein sequence ID" value="KAK9908414.1"/>
    <property type="molecule type" value="Genomic_DNA"/>
</dbReference>
<dbReference type="Pfam" id="PF01488">
    <property type="entry name" value="Shikimate_DH"/>
    <property type="match status" value="1"/>
</dbReference>